<keyword evidence="2" id="KW-0472">Membrane</keyword>
<evidence type="ECO:0000313" key="4">
    <source>
        <dbReference type="EMBL" id="KAK7512063.1"/>
    </source>
</evidence>
<reference evidence="4 5" key="1">
    <citation type="submission" date="2024-04" db="EMBL/GenBank/DDBJ databases">
        <title>Phyllosticta paracitricarpa is synonymous to the EU quarantine fungus P. citricarpa based on phylogenomic analyses.</title>
        <authorList>
            <consortium name="Lawrence Berkeley National Laboratory"/>
            <person name="Van Ingen-Buijs V.A."/>
            <person name="Van Westerhoven A.C."/>
            <person name="Haridas S."/>
            <person name="Skiadas P."/>
            <person name="Martin F."/>
            <person name="Groenewald J.Z."/>
            <person name="Crous P.W."/>
            <person name="Seidl M.F."/>
        </authorList>
    </citation>
    <scope>NUCLEOTIDE SEQUENCE [LARGE SCALE GENOMIC DNA]</scope>
    <source>
        <strain evidence="4 5">CBS 123371</strain>
    </source>
</reference>
<sequence length="573" mass="59758">MRPAVSSLVVAVVVVAQPNLSNLKKHPQEALLPAIFTVQCRAPQQPCPTDIDGSPRATEEIVFLFACHLPVLVSFSLSTCTYLNIPTCRIGPLSEPFSCVLCSCSVWVARHRPAARIKSAVSMPRPLLSLSSCLLLVSSAHLVPAEPERPFNLARHERHWPEQEALVKRDAGIRARINVEVPRAVRKMSEDPGQKFYLDYWEFGAAAAGADHNQVMLGDDDYLNVTLLPPVLKHAEDVSRHWNFPRFFQQGEHGAVQRRDFQCPTGTSACTSIDRPDSCCGVGEVCQIVQDTGNGDVGCCPEGSTCGGGVANCDTSAGYSSCPDSTNGGCCIPDYYCSGVGCLKASISTTIITEKGTTRTSTLSSTATGQASRRTSITTATTQSQSRNPSSESTSTSTQDSSTNAASSTASAVAPFRPTSGSDESSGTSPLTTGTASESLNGCPTGFYMCSAFYQGGCCRVGRDCHSTSCPASASITVVDGNSLTIAGESGVSFASTTGVCASGWSSCAANQGGGCCPSGYGCGNSCTYTGTGTASPSAVAKEAPSLATLNAAVWGWIWIVAGMASGLAMILL</sequence>
<feature type="signal peptide" evidence="3">
    <location>
        <begin position="1"/>
        <end position="16"/>
    </location>
</feature>
<comment type="caution">
    <text evidence="4">The sequence shown here is derived from an EMBL/GenBank/DDBJ whole genome shotgun (WGS) entry which is preliminary data.</text>
</comment>
<feature type="compositionally biased region" description="Low complexity" evidence="1">
    <location>
        <begin position="357"/>
        <end position="412"/>
    </location>
</feature>
<gene>
    <name evidence="4" type="ORF">IWZ03DRAFT_385456</name>
</gene>
<dbReference type="EMBL" id="JBBPHU010000011">
    <property type="protein sequence ID" value="KAK7512063.1"/>
    <property type="molecule type" value="Genomic_DNA"/>
</dbReference>
<evidence type="ECO:0000256" key="2">
    <source>
        <dbReference type="SAM" id="Phobius"/>
    </source>
</evidence>
<feature type="chain" id="PRO_5045397787" description="GPI anchored protein" evidence="3">
    <location>
        <begin position="17"/>
        <end position="573"/>
    </location>
</feature>
<dbReference type="PANTHER" id="PTHR39599">
    <property type="entry name" value="GPI-ANCHORED PROTEIN (EUROFUNG)-RELATED-RELATED"/>
    <property type="match status" value="1"/>
</dbReference>
<keyword evidence="2" id="KW-0812">Transmembrane</keyword>
<feature type="region of interest" description="Disordered" evidence="1">
    <location>
        <begin position="357"/>
        <end position="435"/>
    </location>
</feature>
<evidence type="ECO:0000313" key="5">
    <source>
        <dbReference type="Proteomes" id="UP001363622"/>
    </source>
</evidence>
<proteinExistence type="predicted"/>
<keyword evidence="2" id="KW-1133">Transmembrane helix</keyword>
<evidence type="ECO:0008006" key="6">
    <source>
        <dbReference type="Google" id="ProtNLM"/>
    </source>
</evidence>
<dbReference type="Proteomes" id="UP001363622">
    <property type="component" value="Unassembled WGS sequence"/>
</dbReference>
<feature type="transmembrane region" description="Helical" evidence="2">
    <location>
        <begin position="552"/>
        <end position="572"/>
    </location>
</feature>
<keyword evidence="3" id="KW-0732">Signal</keyword>
<keyword evidence="5" id="KW-1185">Reference proteome</keyword>
<dbReference type="PANTHER" id="PTHR39599:SF2">
    <property type="entry name" value="ANCHORED PROTEIN, PUTATIVE (AFU_ORTHOLOGUE AFUA_1G09650)-RELATED"/>
    <property type="match status" value="1"/>
</dbReference>
<organism evidence="4 5">
    <name type="scientific">Phyllosticta citriasiana</name>
    <dbReference type="NCBI Taxonomy" id="595635"/>
    <lineage>
        <taxon>Eukaryota</taxon>
        <taxon>Fungi</taxon>
        <taxon>Dikarya</taxon>
        <taxon>Ascomycota</taxon>
        <taxon>Pezizomycotina</taxon>
        <taxon>Dothideomycetes</taxon>
        <taxon>Dothideomycetes incertae sedis</taxon>
        <taxon>Botryosphaeriales</taxon>
        <taxon>Phyllostictaceae</taxon>
        <taxon>Phyllosticta</taxon>
    </lineage>
</organism>
<feature type="compositionally biased region" description="Polar residues" evidence="1">
    <location>
        <begin position="419"/>
        <end position="435"/>
    </location>
</feature>
<name>A0ABR1KEM8_9PEZI</name>
<evidence type="ECO:0000256" key="3">
    <source>
        <dbReference type="SAM" id="SignalP"/>
    </source>
</evidence>
<evidence type="ECO:0000256" key="1">
    <source>
        <dbReference type="SAM" id="MobiDB-lite"/>
    </source>
</evidence>
<protein>
    <recommendedName>
        <fullName evidence="6">GPI anchored protein</fullName>
    </recommendedName>
</protein>
<accession>A0ABR1KEM8</accession>